<dbReference type="SUPFAM" id="SSF52540">
    <property type="entry name" value="P-loop containing nucleoside triphosphate hydrolases"/>
    <property type="match status" value="1"/>
</dbReference>
<evidence type="ECO:0000313" key="3">
    <source>
        <dbReference type="Proteomes" id="UP000789738"/>
    </source>
</evidence>
<dbReference type="EMBL" id="CAKJVE010000001">
    <property type="protein sequence ID" value="CAG9701661.1"/>
    <property type="molecule type" value="Genomic_DNA"/>
</dbReference>
<protein>
    <submittedName>
        <fullName evidence="1">Uncharacterized protein</fullName>
    </submittedName>
</protein>
<dbReference type="Proteomes" id="UP000789738">
    <property type="component" value="Unassembled WGS sequence"/>
</dbReference>
<dbReference type="InterPro" id="IPR039421">
    <property type="entry name" value="Type_1_exporter"/>
</dbReference>
<evidence type="ECO:0000313" key="2">
    <source>
        <dbReference type="EMBL" id="CAI3698046.1"/>
    </source>
</evidence>
<reference evidence="1" key="1">
    <citation type="submission" date="2021-10" db="EMBL/GenBank/DDBJ databases">
        <authorList>
            <person name="Mesa V."/>
        </authorList>
    </citation>
    <scope>NUCLEOTIDE SEQUENCE</scope>
    <source>
        <strain evidence="1">CC3_PB</strain>
    </source>
</reference>
<dbReference type="AlphaFoldDB" id="A0AA86JCI1"/>
<proteinExistence type="predicted"/>
<gene>
    <name evidence="2" type="ORF">CNEO2_960011</name>
    <name evidence="1" type="ORF">CNEO_10186</name>
</gene>
<dbReference type="PANTHER" id="PTHR43394:SF1">
    <property type="entry name" value="ATP-BINDING CASSETTE SUB-FAMILY B MEMBER 10, MITOCHONDRIAL"/>
    <property type="match status" value="1"/>
</dbReference>
<comment type="caution">
    <text evidence="1">The sequence shown here is derived from an EMBL/GenBank/DDBJ whole genome shotgun (WGS) entry which is preliminary data.</text>
</comment>
<dbReference type="Proteomes" id="UP001189143">
    <property type="component" value="Unassembled WGS sequence"/>
</dbReference>
<accession>A0AA86JCI1</accession>
<dbReference type="PANTHER" id="PTHR43394">
    <property type="entry name" value="ATP-DEPENDENT PERMEASE MDL1, MITOCHONDRIAL"/>
    <property type="match status" value="1"/>
</dbReference>
<dbReference type="RefSeq" id="WP_317086229.1">
    <property type="nucleotide sequence ID" value="NZ_CAKJVE010000001.1"/>
</dbReference>
<dbReference type="EMBL" id="CAMTCP010000299">
    <property type="protein sequence ID" value="CAI3698046.1"/>
    <property type="molecule type" value="Genomic_DNA"/>
</dbReference>
<dbReference type="Gene3D" id="3.40.50.300">
    <property type="entry name" value="P-loop containing nucleotide triphosphate hydrolases"/>
    <property type="match status" value="1"/>
</dbReference>
<dbReference type="GO" id="GO:0015421">
    <property type="term" value="F:ABC-type oligopeptide transporter activity"/>
    <property type="evidence" value="ECO:0007669"/>
    <property type="project" value="TreeGrafter"/>
</dbReference>
<evidence type="ECO:0000313" key="1">
    <source>
        <dbReference type="EMBL" id="CAG9701661.1"/>
    </source>
</evidence>
<reference evidence="2" key="2">
    <citation type="submission" date="2022-10" db="EMBL/GenBank/DDBJ databases">
        <authorList>
            <person name="Aires J."/>
            <person name="Mesa V."/>
        </authorList>
    </citation>
    <scope>NUCLEOTIDE SEQUENCE</scope>
    <source>
        <strain evidence="2">Clostridium neonatale JD116</strain>
    </source>
</reference>
<name>A0AA86JCI1_9CLOT</name>
<sequence length="112" mass="12998">MIYIYKLLKLTTLIARALLKNSPIVLLDETTSNRDADNEYEIQSAFHHLMKDKTVFVIAHRLGTIVNADNILVLDKGIIKEQGNHKTLLKQNGWYAKMYEEQRKAQNWKVSI</sequence>
<dbReference type="InterPro" id="IPR027417">
    <property type="entry name" value="P-loop_NTPase"/>
</dbReference>
<organism evidence="1 3">
    <name type="scientific">Clostridium neonatale</name>
    <dbReference type="NCBI Taxonomy" id="137838"/>
    <lineage>
        <taxon>Bacteria</taxon>
        <taxon>Bacillati</taxon>
        <taxon>Bacillota</taxon>
        <taxon>Clostridia</taxon>
        <taxon>Eubacteriales</taxon>
        <taxon>Clostridiaceae</taxon>
        <taxon>Clostridium</taxon>
    </lineage>
</organism>